<organism evidence="1 2">
    <name type="scientific">Apodospora peruviana</name>
    <dbReference type="NCBI Taxonomy" id="516989"/>
    <lineage>
        <taxon>Eukaryota</taxon>
        <taxon>Fungi</taxon>
        <taxon>Dikarya</taxon>
        <taxon>Ascomycota</taxon>
        <taxon>Pezizomycotina</taxon>
        <taxon>Sordariomycetes</taxon>
        <taxon>Sordariomycetidae</taxon>
        <taxon>Sordariales</taxon>
        <taxon>Lasiosphaeriaceae</taxon>
        <taxon>Apodospora</taxon>
    </lineage>
</organism>
<reference evidence="1" key="2">
    <citation type="submission" date="2023-06" db="EMBL/GenBank/DDBJ databases">
        <authorList>
            <consortium name="Lawrence Berkeley National Laboratory"/>
            <person name="Haridas S."/>
            <person name="Hensen N."/>
            <person name="Bonometti L."/>
            <person name="Westerberg I."/>
            <person name="Brannstrom I.O."/>
            <person name="Guillou S."/>
            <person name="Cros-Aarteil S."/>
            <person name="Calhoun S."/>
            <person name="Kuo A."/>
            <person name="Mondo S."/>
            <person name="Pangilinan J."/>
            <person name="Riley R."/>
            <person name="Labutti K."/>
            <person name="Andreopoulos B."/>
            <person name="Lipzen A."/>
            <person name="Chen C."/>
            <person name="Yanf M."/>
            <person name="Daum C."/>
            <person name="Ng V."/>
            <person name="Clum A."/>
            <person name="Steindorff A."/>
            <person name="Ohm R."/>
            <person name="Martin F."/>
            <person name="Silar P."/>
            <person name="Natvig D."/>
            <person name="Lalanne C."/>
            <person name="Gautier V."/>
            <person name="Ament-Velasquez S.L."/>
            <person name="Kruys A."/>
            <person name="Hutchinson M.I."/>
            <person name="Powell A.J."/>
            <person name="Barry K."/>
            <person name="Miller A.N."/>
            <person name="Grigoriev I.V."/>
            <person name="Debuchy R."/>
            <person name="Gladieux P."/>
            <person name="Thoren M.H."/>
            <person name="Johannesson H."/>
        </authorList>
    </citation>
    <scope>NUCLEOTIDE SEQUENCE</scope>
    <source>
        <strain evidence="1">CBS 118394</strain>
    </source>
</reference>
<evidence type="ECO:0000313" key="1">
    <source>
        <dbReference type="EMBL" id="KAK3313083.1"/>
    </source>
</evidence>
<accession>A0AAE0LZ76</accession>
<dbReference type="Proteomes" id="UP001283341">
    <property type="component" value="Unassembled WGS sequence"/>
</dbReference>
<gene>
    <name evidence="1" type="ORF">B0H66DRAFT_569511</name>
</gene>
<dbReference type="EMBL" id="JAUEDM010000008">
    <property type="protein sequence ID" value="KAK3313083.1"/>
    <property type="molecule type" value="Genomic_DNA"/>
</dbReference>
<dbReference type="AlphaFoldDB" id="A0AAE0LZ76"/>
<protein>
    <submittedName>
        <fullName evidence="1">Uncharacterized protein</fullName>
    </submittedName>
</protein>
<evidence type="ECO:0000313" key="2">
    <source>
        <dbReference type="Proteomes" id="UP001283341"/>
    </source>
</evidence>
<keyword evidence="2" id="KW-1185">Reference proteome</keyword>
<name>A0AAE0LZ76_9PEZI</name>
<reference evidence="1" key="1">
    <citation type="journal article" date="2023" name="Mol. Phylogenet. Evol.">
        <title>Genome-scale phylogeny and comparative genomics of the fungal order Sordariales.</title>
        <authorList>
            <person name="Hensen N."/>
            <person name="Bonometti L."/>
            <person name="Westerberg I."/>
            <person name="Brannstrom I.O."/>
            <person name="Guillou S."/>
            <person name="Cros-Aarteil S."/>
            <person name="Calhoun S."/>
            <person name="Haridas S."/>
            <person name="Kuo A."/>
            <person name="Mondo S."/>
            <person name="Pangilinan J."/>
            <person name="Riley R."/>
            <person name="LaButti K."/>
            <person name="Andreopoulos B."/>
            <person name="Lipzen A."/>
            <person name="Chen C."/>
            <person name="Yan M."/>
            <person name="Daum C."/>
            <person name="Ng V."/>
            <person name="Clum A."/>
            <person name="Steindorff A."/>
            <person name="Ohm R.A."/>
            <person name="Martin F."/>
            <person name="Silar P."/>
            <person name="Natvig D.O."/>
            <person name="Lalanne C."/>
            <person name="Gautier V."/>
            <person name="Ament-Velasquez S.L."/>
            <person name="Kruys A."/>
            <person name="Hutchinson M.I."/>
            <person name="Powell A.J."/>
            <person name="Barry K."/>
            <person name="Miller A.N."/>
            <person name="Grigoriev I.V."/>
            <person name="Debuchy R."/>
            <person name="Gladieux P."/>
            <person name="Hiltunen Thoren M."/>
            <person name="Johannesson H."/>
        </authorList>
    </citation>
    <scope>NUCLEOTIDE SEQUENCE</scope>
    <source>
        <strain evidence="1">CBS 118394</strain>
    </source>
</reference>
<proteinExistence type="predicted"/>
<comment type="caution">
    <text evidence="1">The sequence shown here is derived from an EMBL/GenBank/DDBJ whole genome shotgun (WGS) entry which is preliminary data.</text>
</comment>
<sequence>MSTSYYPPGWDRERMLNAAKTGQFDSLTEEQRDTWREGFKAEFGAARFRQFVQEMFKHEQEGKGIPKAPPSEPGFMETMRLHERRCSTCRCWKQEWGFVVYKSPEIRGDDPRWKAGKARFIQIVEESVIDSQGFPGLEEVMRRLRFEWVEDFDFGADGEEGVASVAKAYEARSDVPAGLRHSLCLYITPSSLGSILDSPLPSTERRQLRKEIPFVVAVSYKSMDYIPGAAGSEVEGEVDQEEEEEYEGAGWRGFFNVAVETLLDSLFPAIADQMMTPWRIGGHVEGGDIWCWANRYGVHKAGVGYWDKRTRSVPM</sequence>